<sequence>MSSPYPGRSGHNYNTNDPNSGALTIHGHQTNRFNRYRQRYRDAYMDGLGFDVNEDCTPTFGPRGGDGPPPILGPDDIDFDPFWEEEDTFRSEFLDNLKARYAASNQGIFDSWESASGNIGTNDGPWDVPGWDPPQPPLRYFGQCQFSAGNIRCADNIKDEFSPYCSFHYFTGSNGGIFSSTPPSRPRPRRRPRPNTGYRPNANYRLNGPDYNPPPDFLRWVTDSDLRSAAYRAALEDIRNMRQQQNGWGNPNRRSYLPMIPFQPQSDQFVGGPNGSRITARQAAEIYIREMDIDNRPLYLKCSVCLQLYKEPVYFWHSRTYQLCICCRECVPDYIPPSYPGSIAPPQWRKNPLPMRPLRVGDVRTADGTQILYSASKITTLQTLFERNYYSMMMSDARHQICQLCQNLMVNPVVTCTDVPPQYWVFSHGSTPAIPPVKHVFCATCVYQHKSRFGPGFWRCPFGDRYWGAAEEFPIDEVYIGESRMIASRAWEKTMQMSS</sequence>
<feature type="region of interest" description="Disordered" evidence="1">
    <location>
        <begin position="1"/>
        <end position="28"/>
    </location>
</feature>
<feature type="compositionally biased region" description="Polar residues" evidence="1">
    <location>
        <begin position="11"/>
        <end position="28"/>
    </location>
</feature>
<dbReference type="AlphaFoldDB" id="A0AAN8MUY5"/>
<evidence type="ECO:0000313" key="3">
    <source>
        <dbReference type="Proteomes" id="UP001313282"/>
    </source>
</evidence>
<dbReference type="EMBL" id="JAVHNR010000001">
    <property type="protein sequence ID" value="KAK6356782.1"/>
    <property type="molecule type" value="Genomic_DNA"/>
</dbReference>
<evidence type="ECO:0000313" key="2">
    <source>
        <dbReference type="EMBL" id="KAK6356782.1"/>
    </source>
</evidence>
<organism evidence="2 3">
    <name type="scientific">Orbilia javanica</name>
    <dbReference type="NCBI Taxonomy" id="47235"/>
    <lineage>
        <taxon>Eukaryota</taxon>
        <taxon>Fungi</taxon>
        <taxon>Dikarya</taxon>
        <taxon>Ascomycota</taxon>
        <taxon>Pezizomycotina</taxon>
        <taxon>Orbiliomycetes</taxon>
        <taxon>Orbiliales</taxon>
        <taxon>Orbiliaceae</taxon>
        <taxon>Orbilia</taxon>
    </lineage>
</organism>
<proteinExistence type="predicted"/>
<comment type="caution">
    <text evidence="2">The sequence shown here is derived from an EMBL/GenBank/DDBJ whole genome shotgun (WGS) entry which is preliminary data.</text>
</comment>
<reference evidence="2 3" key="1">
    <citation type="submission" date="2019-10" db="EMBL/GenBank/DDBJ databases">
        <authorList>
            <person name="Palmer J.M."/>
        </authorList>
    </citation>
    <scope>NUCLEOTIDE SEQUENCE [LARGE SCALE GENOMIC DNA]</scope>
    <source>
        <strain evidence="2 3">TWF718</strain>
    </source>
</reference>
<name>A0AAN8MUY5_9PEZI</name>
<keyword evidence="3" id="KW-1185">Reference proteome</keyword>
<accession>A0AAN8MUY5</accession>
<gene>
    <name evidence="2" type="ORF">TWF718_001123</name>
</gene>
<feature type="region of interest" description="Disordered" evidence="1">
    <location>
        <begin position="177"/>
        <end position="207"/>
    </location>
</feature>
<dbReference type="Proteomes" id="UP001313282">
    <property type="component" value="Unassembled WGS sequence"/>
</dbReference>
<protein>
    <submittedName>
        <fullName evidence="2">Uncharacterized protein</fullName>
    </submittedName>
</protein>
<evidence type="ECO:0000256" key="1">
    <source>
        <dbReference type="SAM" id="MobiDB-lite"/>
    </source>
</evidence>